<dbReference type="InterPro" id="IPR005502">
    <property type="entry name" value="Ribosyl_crysJ1"/>
</dbReference>
<name>A0A1V9Y6X1_9STRA</name>
<dbReference type="Gene3D" id="1.10.4080.10">
    <property type="entry name" value="ADP-ribosylation/Crystallin J1"/>
    <property type="match status" value="1"/>
</dbReference>
<dbReference type="GO" id="GO:0017076">
    <property type="term" value="F:purine nucleotide binding"/>
    <property type="evidence" value="ECO:0007669"/>
    <property type="project" value="InterPro"/>
</dbReference>
<accession>A0A1V9Y6X1</accession>
<reference evidence="1 2" key="1">
    <citation type="journal article" date="2014" name="Genome Biol. Evol.">
        <title>The secreted proteins of Achlya hypogyna and Thraustotheca clavata identify the ancestral oomycete secretome and reveal gene acquisitions by horizontal gene transfer.</title>
        <authorList>
            <person name="Misner I."/>
            <person name="Blouin N."/>
            <person name="Leonard G."/>
            <person name="Richards T.A."/>
            <person name="Lane C.E."/>
        </authorList>
    </citation>
    <scope>NUCLEOTIDE SEQUENCE [LARGE SCALE GENOMIC DNA]</scope>
    <source>
        <strain evidence="1 2">ATCC 34112</strain>
    </source>
</reference>
<dbReference type="Gene3D" id="3.40.449.10">
    <property type="entry name" value="Phosphoenolpyruvate Carboxykinase, domain 1"/>
    <property type="match status" value="1"/>
</dbReference>
<protein>
    <submittedName>
        <fullName evidence="1">Uncharacterized protein</fullName>
    </submittedName>
</protein>
<dbReference type="SUPFAM" id="SSF101478">
    <property type="entry name" value="ADP-ribosylglycohydrolase"/>
    <property type="match status" value="1"/>
</dbReference>
<organism evidence="1 2">
    <name type="scientific">Thraustotheca clavata</name>
    <dbReference type="NCBI Taxonomy" id="74557"/>
    <lineage>
        <taxon>Eukaryota</taxon>
        <taxon>Sar</taxon>
        <taxon>Stramenopiles</taxon>
        <taxon>Oomycota</taxon>
        <taxon>Saprolegniomycetes</taxon>
        <taxon>Saprolegniales</taxon>
        <taxon>Achlyaceae</taxon>
        <taxon>Thraustotheca</taxon>
    </lineage>
</organism>
<dbReference type="Proteomes" id="UP000243217">
    <property type="component" value="Unassembled WGS sequence"/>
</dbReference>
<keyword evidence="2" id="KW-1185">Reference proteome</keyword>
<dbReference type="Pfam" id="PF03747">
    <property type="entry name" value="ADP_ribosyl_GH"/>
    <property type="match status" value="1"/>
</dbReference>
<dbReference type="GO" id="GO:0006094">
    <property type="term" value="P:gluconeogenesis"/>
    <property type="evidence" value="ECO:0007669"/>
    <property type="project" value="InterPro"/>
</dbReference>
<sequence>MMSLRRLVVASSRRMSVRMLSGAPSPSAASLLEPEYKVPRQFIGDFPEESEANNFEVNWSLADDDITPRHNCYRNRALAKLAQVSKGFPLPVGVPATVSLEEAHPVAFLDHWNEVTEELGHLPELYVHDGAVGALAALRTQIRVITDSPSVAHAFANLIVAVPTVKDPHTPRPIVVVVQTSATDSIVVRGNKVTLDQIQAAIIKAKAQLDAEAPSKLSLPCDVLSSGADSTLVFNATAAWRSKQTSLHSAHGAIWHPEQGVTGAFEGAVVPTSSVVPKKTALKRHQAFPLAVAEDLSVVRAPAATVVGHPTTAVVLDKADKEVSVSEFVQLVGGSEELAAALEAHKTNSATRRAAVAAINALTSDAASMPLHWIYDDSELVRLVNGQEPAFHAPPANKFYNYSEGALSPYGDEIVPLLQHLAEAPEFNAEAFSDKSLAAMHSYPGRLNGVMREFVARAADGKKFPHLAGPNDDSHGLNKVPLLVARYAGKPQLLDIVRQAVLVHQTTSLAIDVAVAGAIILDNIVVNQITIKDAIVAASNDERVETSVRELIKGVLEDTSKSSDVHAAVAKYGKSCPLPGSFQSSLFVLLSDGHLVSSIQKNILAGGDNCGRSIFIGAVAAAAQSTTTPVEWQQKMIRFTELHGLVESVVAKNL</sequence>
<dbReference type="GO" id="GO:0004611">
    <property type="term" value="F:phosphoenolpyruvate carboxykinase activity"/>
    <property type="evidence" value="ECO:0007669"/>
    <property type="project" value="InterPro"/>
</dbReference>
<gene>
    <name evidence="1" type="ORF">THRCLA_11729</name>
</gene>
<dbReference type="EMBL" id="JNBS01004990">
    <property type="protein sequence ID" value="OQR81446.1"/>
    <property type="molecule type" value="Genomic_DNA"/>
</dbReference>
<comment type="caution">
    <text evidence="1">The sequence shown here is derived from an EMBL/GenBank/DDBJ whole genome shotgun (WGS) entry which is preliminary data.</text>
</comment>
<dbReference type="STRING" id="74557.A0A1V9Y6X1"/>
<evidence type="ECO:0000313" key="2">
    <source>
        <dbReference type="Proteomes" id="UP000243217"/>
    </source>
</evidence>
<evidence type="ECO:0000313" key="1">
    <source>
        <dbReference type="EMBL" id="OQR81446.1"/>
    </source>
</evidence>
<dbReference type="InterPro" id="IPR036705">
    <property type="entry name" value="Ribosyl_crysJ1_sf"/>
</dbReference>
<dbReference type="OrthoDB" id="547734at2759"/>
<dbReference type="AlphaFoldDB" id="A0A1V9Y6X1"/>
<dbReference type="InterPro" id="IPR008210">
    <property type="entry name" value="PEP_carboxykinase_N"/>
</dbReference>
<dbReference type="SUPFAM" id="SSF68923">
    <property type="entry name" value="PEP carboxykinase N-terminal domain"/>
    <property type="match status" value="1"/>
</dbReference>
<proteinExistence type="predicted"/>